<sequence length="273" mass="30994">MKDTSLFLFKNFLSSKMRKGIQNFCHGTNSTSTLNQRNFDQTMSCMANASGLGSSPLTLEQMILQLDLEEEAARRAKLDEYQSINVHRRMSCVNNSDILRSARDALNQYPRFSLDGKDAMYRSSFKPVCCTRACRDSNYEHAGYKVDMERTLKMPKDLAGESVIWCKPGIVAKLMGLEVLPVPVTGKNGKHRRSNVNPSISRKQNLRRLARREFEKERLLLAMHGNKGKVIRDGSGSSSLLGMTPNAACFERKSVDLMEPVITGEDWRYRRTR</sequence>
<comment type="caution">
    <text evidence="2">The sequence shown here is derived from an EMBL/GenBank/DDBJ whole genome shotgun (WGS) entry which is preliminary data.</text>
</comment>
<feature type="domain" description="DUF3741" evidence="1">
    <location>
        <begin position="166"/>
        <end position="181"/>
    </location>
</feature>
<accession>A0AAD5WA59</accession>
<dbReference type="InterPro" id="IPR032795">
    <property type="entry name" value="DUF3741-assoc"/>
</dbReference>
<organism evidence="2 3">
    <name type="scientific">Rhynchospora tenuis</name>
    <dbReference type="NCBI Taxonomy" id="198213"/>
    <lineage>
        <taxon>Eukaryota</taxon>
        <taxon>Viridiplantae</taxon>
        <taxon>Streptophyta</taxon>
        <taxon>Embryophyta</taxon>
        <taxon>Tracheophyta</taxon>
        <taxon>Spermatophyta</taxon>
        <taxon>Magnoliopsida</taxon>
        <taxon>Liliopsida</taxon>
        <taxon>Poales</taxon>
        <taxon>Cyperaceae</taxon>
        <taxon>Cyperoideae</taxon>
        <taxon>Rhynchosporeae</taxon>
        <taxon>Rhynchospora</taxon>
    </lineage>
</organism>
<dbReference type="EMBL" id="JAMRDG010000002">
    <property type="protein sequence ID" value="KAJ3684649.1"/>
    <property type="molecule type" value="Genomic_DNA"/>
</dbReference>
<dbReference type="PANTHER" id="PTHR37897:SF1">
    <property type="entry name" value="DUF3741 DOMAIN-CONTAINING PROTEIN"/>
    <property type="match status" value="1"/>
</dbReference>
<evidence type="ECO:0000313" key="2">
    <source>
        <dbReference type="EMBL" id="KAJ3684649.1"/>
    </source>
</evidence>
<gene>
    <name evidence="2" type="ORF">LUZ61_013813</name>
</gene>
<name>A0AAD5WA59_9POAL</name>
<reference evidence="2 3" key="1">
    <citation type="journal article" date="2022" name="Cell">
        <title>Repeat-based holocentromeres influence genome architecture and karyotype evolution.</title>
        <authorList>
            <person name="Hofstatter P.G."/>
            <person name="Thangavel G."/>
            <person name="Lux T."/>
            <person name="Neumann P."/>
            <person name="Vondrak T."/>
            <person name="Novak P."/>
            <person name="Zhang M."/>
            <person name="Costa L."/>
            <person name="Castellani M."/>
            <person name="Scott A."/>
            <person name="Toegelov H."/>
            <person name="Fuchs J."/>
            <person name="Mata-Sucre Y."/>
            <person name="Dias Y."/>
            <person name="Vanzela A.L.L."/>
            <person name="Huettel B."/>
            <person name="Almeida C.C.S."/>
            <person name="Simkova H."/>
            <person name="Souza G."/>
            <person name="Pedrosa-Harand A."/>
            <person name="Macas J."/>
            <person name="Mayer K.F.X."/>
            <person name="Houben A."/>
            <person name="Marques A."/>
        </authorList>
    </citation>
    <scope>NUCLEOTIDE SEQUENCE [LARGE SCALE GENOMIC DNA]</scope>
    <source>
        <strain evidence="2">RhyTen1mFocal</strain>
    </source>
</reference>
<dbReference type="PANTHER" id="PTHR37897">
    <property type="entry name" value="DNAK FAMILY PROTEIN"/>
    <property type="match status" value="1"/>
</dbReference>
<protein>
    <recommendedName>
        <fullName evidence="1">DUF3741 domain-containing protein</fullName>
    </recommendedName>
</protein>
<proteinExistence type="predicted"/>
<dbReference type="Proteomes" id="UP001210211">
    <property type="component" value="Unassembled WGS sequence"/>
</dbReference>
<evidence type="ECO:0000259" key="1">
    <source>
        <dbReference type="Pfam" id="PF14383"/>
    </source>
</evidence>
<dbReference type="Pfam" id="PF14383">
    <property type="entry name" value="VARLMGL"/>
    <property type="match status" value="1"/>
</dbReference>
<dbReference type="AlphaFoldDB" id="A0AAD5WA59"/>
<evidence type="ECO:0000313" key="3">
    <source>
        <dbReference type="Proteomes" id="UP001210211"/>
    </source>
</evidence>
<keyword evidence="3" id="KW-1185">Reference proteome</keyword>